<sequence>MKDLKYIDNIQTFVITNNSLKCDQEFRNVVNLLIKDGVASSDSNERKQSEEMRVSKVDNVEITEDNANLGWNTVIKSMCQGSEKLVVDPSYDDYVPITDEEGEATEINYSGNPNIDVWGLDAWDFPEMISNNPEEEIQKHYVYQSKTNYMWPIIIVTLAAFIVFSGFAVLGVYILRWQRQKNSYRNRIVKRHSLPTPRIRRGASTVYQQLYEETTTPTTPVMMTKQTNEQRTYSFPENKSHDVVNATSQINTKVSYQSSPFHHSNIVPESV</sequence>
<keyword evidence="1" id="KW-0812">Transmembrane</keyword>
<evidence type="ECO:0000313" key="3">
    <source>
        <dbReference type="Proteomes" id="UP001233999"/>
    </source>
</evidence>
<evidence type="ECO:0000313" key="2">
    <source>
        <dbReference type="EMBL" id="KAJ9591638.1"/>
    </source>
</evidence>
<reference evidence="2" key="2">
    <citation type="submission" date="2023-05" db="EMBL/GenBank/DDBJ databases">
        <authorList>
            <person name="Fouks B."/>
        </authorList>
    </citation>
    <scope>NUCLEOTIDE SEQUENCE</scope>
    <source>
        <strain evidence="2">Stay&amp;Tobe</strain>
        <tissue evidence="2">Testes</tissue>
    </source>
</reference>
<organism evidence="2 3">
    <name type="scientific">Diploptera punctata</name>
    <name type="common">Pacific beetle cockroach</name>
    <dbReference type="NCBI Taxonomy" id="6984"/>
    <lineage>
        <taxon>Eukaryota</taxon>
        <taxon>Metazoa</taxon>
        <taxon>Ecdysozoa</taxon>
        <taxon>Arthropoda</taxon>
        <taxon>Hexapoda</taxon>
        <taxon>Insecta</taxon>
        <taxon>Pterygota</taxon>
        <taxon>Neoptera</taxon>
        <taxon>Polyneoptera</taxon>
        <taxon>Dictyoptera</taxon>
        <taxon>Blattodea</taxon>
        <taxon>Blaberoidea</taxon>
        <taxon>Blaberidae</taxon>
        <taxon>Diplopterinae</taxon>
        <taxon>Diploptera</taxon>
    </lineage>
</organism>
<name>A0AAD8A557_DIPPU</name>
<gene>
    <name evidence="2" type="ORF">L9F63_001852</name>
</gene>
<reference evidence="2" key="1">
    <citation type="journal article" date="2023" name="IScience">
        <title>Live-bearing cockroach genome reveals convergent evolutionary mechanisms linked to viviparity in insects and beyond.</title>
        <authorList>
            <person name="Fouks B."/>
            <person name="Harrison M.C."/>
            <person name="Mikhailova A.A."/>
            <person name="Marchal E."/>
            <person name="English S."/>
            <person name="Carruthers M."/>
            <person name="Jennings E.C."/>
            <person name="Chiamaka E.L."/>
            <person name="Frigard R.A."/>
            <person name="Pippel M."/>
            <person name="Attardo G.M."/>
            <person name="Benoit J.B."/>
            <person name="Bornberg-Bauer E."/>
            <person name="Tobe S.S."/>
        </authorList>
    </citation>
    <scope>NUCLEOTIDE SEQUENCE</scope>
    <source>
        <strain evidence="2">Stay&amp;Tobe</strain>
    </source>
</reference>
<keyword evidence="3" id="KW-1185">Reference proteome</keyword>
<accession>A0AAD8A557</accession>
<keyword evidence="1" id="KW-1133">Transmembrane helix</keyword>
<feature type="transmembrane region" description="Helical" evidence="1">
    <location>
        <begin position="149"/>
        <end position="175"/>
    </location>
</feature>
<dbReference type="EMBL" id="JASPKZ010003862">
    <property type="protein sequence ID" value="KAJ9591638.1"/>
    <property type="molecule type" value="Genomic_DNA"/>
</dbReference>
<dbReference type="Proteomes" id="UP001233999">
    <property type="component" value="Unassembled WGS sequence"/>
</dbReference>
<comment type="caution">
    <text evidence="2">The sequence shown here is derived from an EMBL/GenBank/DDBJ whole genome shotgun (WGS) entry which is preliminary data.</text>
</comment>
<keyword evidence="1" id="KW-0472">Membrane</keyword>
<dbReference type="AlphaFoldDB" id="A0AAD8A557"/>
<evidence type="ECO:0000256" key="1">
    <source>
        <dbReference type="SAM" id="Phobius"/>
    </source>
</evidence>
<protein>
    <submittedName>
        <fullName evidence="2">Uncharacterized protein</fullName>
    </submittedName>
</protein>
<proteinExistence type="predicted"/>